<dbReference type="OrthoDB" id="4351105at2"/>
<comment type="caution">
    <text evidence="1">The sequence shown here is derived from an EMBL/GenBank/DDBJ whole genome shotgun (WGS) entry which is preliminary data.</text>
</comment>
<gene>
    <name evidence="1" type="ORF">PS9374_06572</name>
</gene>
<accession>A0A171DPA0</accession>
<evidence type="ECO:0000313" key="1">
    <source>
        <dbReference type="EMBL" id="GAT70884.1"/>
    </source>
</evidence>
<proteinExistence type="predicted"/>
<evidence type="ECO:0000313" key="2">
    <source>
        <dbReference type="Proteomes" id="UP000077701"/>
    </source>
</evidence>
<dbReference type="EMBL" id="BDCX01000020">
    <property type="protein sequence ID" value="GAT70884.1"/>
    <property type="molecule type" value="Genomic_DNA"/>
</dbReference>
<protein>
    <submittedName>
        <fullName evidence="1">Uncharacterized protein</fullName>
    </submittedName>
</protein>
<keyword evidence="2" id="KW-1185">Reference proteome</keyword>
<dbReference type="RefSeq" id="WP_153054620.1">
    <property type="nucleotide sequence ID" value="NZ_BDCX01000020.1"/>
</dbReference>
<reference evidence="2" key="2">
    <citation type="submission" date="2016-04" db="EMBL/GenBank/DDBJ databases">
        <title>Planomonospora sphaerica JCM9374 whole genome shotgun sequence.</title>
        <authorList>
            <person name="Suzuki T."/>
            <person name="Dohra H."/>
            <person name="Kodani S."/>
        </authorList>
    </citation>
    <scope>NUCLEOTIDE SEQUENCE [LARGE SCALE GENOMIC DNA]</scope>
    <source>
        <strain evidence="2">JCM 9374</strain>
    </source>
</reference>
<reference evidence="1 2" key="1">
    <citation type="journal article" date="2016" name="Genome Announc.">
        <title>Draft Genome Sequence of Planomonospora sphaerica JCM9374, a Rare Actinomycete.</title>
        <authorList>
            <person name="Dohra H."/>
            <person name="Suzuki T."/>
            <person name="Inoue Y."/>
            <person name="Kodani S."/>
        </authorList>
    </citation>
    <scope>NUCLEOTIDE SEQUENCE [LARGE SCALE GENOMIC DNA]</scope>
    <source>
        <strain evidence="1 2">JCM 9374</strain>
    </source>
</reference>
<organism evidence="1 2">
    <name type="scientific">Planomonospora sphaerica</name>
    <dbReference type="NCBI Taxonomy" id="161355"/>
    <lineage>
        <taxon>Bacteria</taxon>
        <taxon>Bacillati</taxon>
        <taxon>Actinomycetota</taxon>
        <taxon>Actinomycetes</taxon>
        <taxon>Streptosporangiales</taxon>
        <taxon>Streptosporangiaceae</taxon>
        <taxon>Planomonospora</taxon>
    </lineage>
</organism>
<dbReference type="Proteomes" id="UP000077701">
    <property type="component" value="Unassembled WGS sequence"/>
</dbReference>
<dbReference type="AlphaFoldDB" id="A0A171DPA0"/>
<name>A0A171DPA0_9ACTN</name>
<sequence>MVMLIKKEMHYAMKESLKAAGFSATRSRGIFIQGRESGGSGWLGLNENDSEMPRSLSIDPVVGVRHDKVQEAWAELDANSDILKSPTLFSPLGYLMPEPAYREWRFSRDGDHRSTAREITSSVMQYGGPFIERWADWRNFSEGIHETDLLLDVNRFIIIPIVRAFDGDVLGAKDMVDQEVARLDSMSSEDVYAKRYRAFAERFTVRFSVR</sequence>